<evidence type="ECO:0000256" key="5">
    <source>
        <dbReference type="SAM" id="MobiDB-lite"/>
    </source>
</evidence>
<accession>A0A947D4L9</accession>
<feature type="region of interest" description="Disordered" evidence="5">
    <location>
        <begin position="99"/>
        <end position="126"/>
    </location>
</feature>
<evidence type="ECO:0000313" key="7">
    <source>
        <dbReference type="EMBL" id="MBT9282693.1"/>
    </source>
</evidence>
<reference evidence="7" key="1">
    <citation type="journal article" date="2021" name="Microbiology">
        <title>Metagenomic Analysis of the Microbial Community in the Underground Coal Fire Area (Kemerovo Region, Russia) Revealed Predominance of Thermophilic Members of the Phyla Deinococcus-thermus, Aquificae, and Firmicutes.</title>
        <authorList>
            <person name="Kadnikov V."/>
            <person name="Mardanov A.V."/>
            <person name="Beletsky A.V."/>
            <person name="Karnachuk O.V."/>
            <person name="Ravin N.V."/>
        </authorList>
    </citation>
    <scope>NUCLEOTIDE SEQUENCE</scope>
    <source>
        <strain evidence="7">RBS10-49</strain>
    </source>
</reference>
<dbReference type="GO" id="GO:0005524">
    <property type="term" value="F:ATP binding"/>
    <property type="evidence" value="ECO:0007669"/>
    <property type="project" value="UniProtKB-UniRule"/>
</dbReference>
<dbReference type="GO" id="GO:0006164">
    <property type="term" value="P:purine nucleotide biosynthetic process"/>
    <property type="evidence" value="ECO:0007669"/>
    <property type="project" value="UniProtKB-KW"/>
</dbReference>
<proteinExistence type="predicted"/>
<keyword evidence="3 4" id="KW-0067">ATP-binding</keyword>
<keyword evidence="1 4" id="KW-0547">Nucleotide-binding</keyword>
<dbReference type="GO" id="GO:0005829">
    <property type="term" value="C:cytosol"/>
    <property type="evidence" value="ECO:0007669"/>
    <property type="project" value="TreeGrafter"/>
</dbReference>
<dbReference type="AlphaFoldDB" id="A0A947D4L9"/>
<name>A0A947D4L9_HYDSH</name>
<evidence type="ECO:0000313" key="8">
    <source>
        <dbReference type="Proteomes" id="UP000748108"/>
    </source>
</evidence>
<organism evidence="7 8">
    <name type="scientific">Hydrogenibacillus schlegelii</name>
    <name type="common">Bacillus schlegelii</name>
    <dbReference type="NCBI Taxonomy" id="1484"/>
    <lineage>
        <taxon>Bacteria</taxon>
        <taxon>Bacillati</taxon>
        <taxon>Bacillota</taxon>
        <taxon>Bacilli</taxon>
        <taxon>Bacillales</taxon>
        <taxon>Bacillales Family X. Incertae Sedis</taxon>
        <taxon>Hydrogenibacillus</taxon>
    </lineage>
</organism>
<dbReference type="Pfam" id="PF02222">
    <property type="entry name" value="ATP-grasp"/>
    <property type="match status" value="1"/>
</dbReference>
<dbReference type="EMBL" id="JAHHQF010000065">
    <property type="protein sequence ID" value="MBT9282693.1"/>
    <property type="molecule type" value="Genomic_DNA"/>
</dbReference>
<dbReference type="GO" id="GO:0046872">
    <property type="term" value="F:metal ion binding"/>
    <property type="evidence" value="ECO:0007669"/>
    <property type="project" value="InterPro"/>
</dbReference>
<gene>
    <name evidence="7" type="ORF">KM312_08665</name>
</gene>
<dbReference type="SUPFAM" id="SSF56059">
    <property type="entry name" value="Glutathione synthetase ATP-binding domain-like"/>
    <property type="match status" value="1"/>
</dbReference>
<dbReference type="InterPro" id="IPR011761">
    <property type="entry name" value="ATP-grasp"/>
</dbReference>
<evidence type="ECO:0000259" key="6">
    <source>
        <dbReference type="PROSITE" id="PS50975"/>
    </source>
</evidence>
<dbReference type="PANTHER" id="PTHR11609:SF5">
    <property type="entry name" value="PHOSPHORIBOSYLAMINOIMIDAZOLE CARBOXYLASE"/>
    <property type="match status" value="1"/>
</dbReference>
<dbReference type="Proteomes" id="UP000748108">
    <property type="component" value="Unassembled WGS sequence"/>
</dbReference>
<dbReference type="InterPro" id="IPR013815">
    <property type="entry name" value="ATP_grasp_subdomain_1"/>
</dbReference>
<comment type="caution">
    <text evidence="7">The sequence shown here is derived from an EMBL/GenBank/DDBJ whole genome shotgun (WGS) entry which is preliminary data.</text>
</comment>
<protein>
    <submittedName>
        <fullName evidence="7">ATP-grasp domain-containing protein</fullName>
    </submittedName>
</protein>
<dbReference type="PANTHER" id="PTHR11609">
    <property type="entry name" value="PURINE BIOSYNTHESIS PROTEIN 6/7, PUR6/7"/>
    <property type="match status" value="1"/>
</dbReference>
<evidence type="ECO:0000256" key="2">
    <source>
        <dbReference type="ARBA" id="ARBA00022755"/>
    </source>
</evidence>
<sequence>MAAAKRSATTPRAFPPAVQRVVLPPYEFEHLDAEAVAALAESVPVPQGTALLRLAQHRALEKAALSAGGFPVAPYAAIARPEDWPAALRTVGLPALLKTTTGGYDGKAERPPTPPPPPARRRPASF</sequence>
<evidence type="ECO:0000256" key="1">
    <source>
        <dbReference type="ARBA" id="ARBA00022741"/>
    </source>
</evidence>
<dbReference type="Gene3D" id="3.30.1490.20">
    <property type="entry name" value="ATP-grasp fold, A domain"/>
    <property type="match status" value="1"/>
</dbReference>
<dbReference type="Gene3D" id="3.40.50.20">
    <property type="match status" value="1"/>
</dbReference>
<evidence type="ECO:0000256" key="3">
    <source>
        <dbReference type="ARBA" id="ARBA00022840"/>
    </source>
</evidence>
<dbReference type="PROSITE" id="PS50975">
    <property type="entry name" value="ATP_GRASP"/>
    <property type="match status" value="1"/>
</dbReference>
<evidence type="ECO:0000256" key="4">
    <source>
        <dbReference type="PROSITE-ProRule" id="PRU00409"/>
    </source>
</evidence>
<feature type="domain" description="ATP-grasp" evidence="6">
    <location>
        <begin position="62"/>
        <end position="108"/>
    </location>
</feature>
<dbReference type="InterPro" id="IPR003135">
    <property type="entry name" value="ATP-grasp_carboxylate-amine"/>
</dbReference>
<keyword evidence="2" id="KW-0658">Purine biosynthesis</keyword>